<evidence type="ECO:0000256" key="1">
    <source>
        <dbReference type="SAM" id="Phobius"/>
    </source>
</evidence>
<dbReference type="EMBL" id="WITJ01000002">
    <property type="protein sequence ID" value="MQW38583.1"/>
    <property type="molecule type" value="Genomic_DNA"/>
</dbReference>
<evidence type="ECO:0000313" key="3">
    <source>
        <dbReference type="Proteomes" id="UP000439550"/>
    </source>
</evidence>
<proteinExistence type="predicted"/>
<dbReference type="AlphaFoldDB" id="A0A7X1Z6Q6"/>
<name>A0A7X1Z6Q6_9LACT</name>
<sequence length="180" mass="21205">MLQDLSEKVFIAIAFSLVPFICILLNFLPKIRYSYEKNTPYSLNNDNIEDIVIKVLTTWNDENIDNDDIYSDTLKINQSKHIAKNKSYQKKEQIDVIKVDGLRKFKKKDNGFTLIVSITLNYIRYNNRSSEGYNLLLPTSAQYIDSLVPPIKKYSFNNEKIVQKWWFIYEDGNLKVDKFK</sequence>
<gene>
    <name evidence="2" type="ORF">GHI93_01290</name>
</gene>
<accession>A0A7X1Z6Q6</accession>
<keyword evidence="1" id="KW-0812">Transmembrane</keyword>
<keyword evidence="1" id="KW-1133">Transmembrane helix</keyword>
<protein>
    <submittedName>
        <fullName evidence="2">Uncharacterized protein</fullName>
    </submittedName>
</protein>
<keyword evidence="3" id="KW-1185">Reference proteome</keyword>
<reference evidence="2 3" key="1">
    <citation type="submission" date="2019-10" db="EMBL/GenBank/DDBJ databases">
        <authorList>
            <person name="Dong K."/>
        </authorList>
    </citation>
    <scope>NUCLEOTIDE SEQUENCE [LARGE SCALE GENOMIC DNA]</scope>
    <source>
        <strain evidence="2 3">DSM 28960</strain>
    </source>
</reference>
<dbReference type="RefSeq" id="WP_153494875.1">
    <property type="nucleotide sequence ID" value="NZ_WITJ01000002.1"/>
</dbReference>
<comment type="caution">
    <text evidence="2">The sequence shown here is derived from an EMBL/GenBank/DDBJ whole genome shotgun (WGS) entry which is preliminary data.</text>
</comment>
<feature type="transmembrane region" description="Helical" evidence="1">
    <location>
        <begin position="9"/>
        <end position="28"/>
    </location>
</feature>
<evidence type="ECO:0000313" key="2">
    <source>
        <dbReference type="EMBL" id="MQW38583.1"/>
    </source>
</evidence>
<keyword evidence="1" id="KW-0472">Membrane</keyword>
<dbReference type="Proteomes" id="UP000439550">
    <property type="component" value="Unassembled WGS sequence"/>
</dbReference>
<organism evidence="2 3">
    <name type="scientific">Lactococcus hircilactis</name>
    <dbReference type="NCBI Taxonomy" id="1494462"/>
    <lineage>
        <taxon>Bacteria</taxon>
        <taxon>Bacillati</taxon>
        <taxon>Bacillota</taxon>
        <taxon>Bacilli</taxon>
        <taxon>Lactobacillales</taxon>
        <taxon>Streptococcaceae</taxon>
        <taxon>Lactococcus</taxon>
    </lineage>
</organism>